<feature type="transmembrane region" description="Helical" evidence="9">
    <location>
        <begin position="96"/>
        <end position="117"/>
    </location>
</feature>
<dbReference type="EMBL" id="JBEGCI010000010">
    <property type="protein sequence ID" value="MEQ6889521.1"/>
    <property type="molecule type" value="Genomic_DNA"/>
</dbReference>
<name>A0ABV1N9Z5_9GAMM</name>
<keyword evidence="12" id="KW-1185">Reference proteome</keyword>
<evidence type="ECO:0000256" key="3">
    <source>
        <dbReference type="ARBA" id="ARBA00022475"/>
    </source>
</evidence>
<comment type="subunit">
    <text evidence="9">The complex comprises the extracytoplasmic solute receptor protein and the two transmembrane proteins.</text>
</comment>
<sequence>MESLEHHYPAHLNVPLRTIMKLMNFVIIASGITMALTFFFVVVARYGFGADLFAYEEWLLVIAIWLFFLASAVATHNRAHVKADMLGFMIKNPKLLYWRGVLVEAIELIITLVIVYWGCLMIKESIDAYPNWQRTVALHIPFLVPRLGILIGFVMMAVYSALHLYVLLCRRDQALNSAKAD</sequence>
<evidence type="ECO:0000256" key="7">
    <source>
        <dbReference type="ARBA" id="ARBA00023136"/>
    </source>
</evidence>
<dbReference type="InterPro" id="IPR055348">
    <property type="entry name" value="DctQ"/>
</dbReference>
<feature type="domain" description="Tripartite ATP-independent periplasmic transporters DctQ component" evidence="10">
    <location>
        <begin position="34"/>
        <end position="169"/>
    </location>
</feature>
<evidence type="ECO:0000256" key="5">
    <source>
        <dbReference type="ARBA" id="ARBA00022692"/>
    </source>
</evidence>
<organism evidence="11 12">
    <name type="scientific">Halomonas pelophila</name>
    <dbReference type="NCBI Taxonomy" id="3151122"/>
    <lineage>
        <taxon>Bacteria</taxon>
        <taxon>Pseudomonadati</taxon>
        <taxon>Pseudomonadota</taxon>
        <taxon>Gammaproteobacteria</taxon>
        <taxon>Oceanospirillales</taxon>
        <taxon>Halomonadaceae</taxon>
        <taxon>Halomonas</taxon>
    </lineage>
</organism>
<keyword evidence="7 9" id="KW-0472">Membrane</keyword>
<comment type="caution">
    <text evidence="11">The sequence shown here is derived from an EMBL/GenBank/DDBJ whole genome shotgun (WGS) entry which is preliminary data.</text>
</comment>
<keyword evidence="6 9" id="KW-1133">Transmembrane helix</keyword>
<evidence type="ECO:0000313" key="11">
    <source>
        <dbReference type="EMBL" id="MEQ6889521.1"/>
    </source>
</evidence>
<evidence type="ECO:0000256" key="9">
    <source>
        <dbReference type="RuleBase" id="RU369079"/>
    </source>
</evidence>
<gene>
    <name evidence="11" type="ORF">ABE957_12645</name>
</gene>
<reference evidence="11 12" key="1">
    <citation type="submission" date="2024-05" db="EMBL/GenBank/DDBJ databases">
        <title>Halomonas sp. CS7 16S ribosomal RNA gene Genome sequencing and assembly.</title>
        <authorList>
            <person name="Yook S."/>
        </authorList>
    </citation>
    <scope>NUCLEOTIDE SEQUENCE [LARGE SCALE GENOMIC DNA]</scope>
    <source>
        <strain evidence="11 12">CS7</strain>
    </source>
</reference>
<evidence type="ECO:0000313" key="12">
    <source>
        <dbReference type="Proteomes" id="UP001472978"/>
    </source>
</evidence>
<dbReference type="InterPro" id="IPR007387">
    <property type="entry name" value="TRAP_DctQ"/>
</dbReference>
<proteinExistence type="inferred from homology"/>
<comment type="similarity">
    <text evidence="8 9">Belongs to the TRAP transporter small permease family.</text>
</comment>
<evidence type="ECO:0000256" key="8">
    <source>
        <dbReference type="ARBA" id="ARBA00038436"/>
    </source>
</evidence>
<feature type="transmembrane region" description="Helical" evidence="9">
    <location>
        <begin position="147"/>
        <end position="168"/>
    </location>
</feature>
<comment type="function">
    <text evidence="9">Part of the tripartite ATP-independent periplasmic (TRAP) transport system.</text>
</comment>
<keyword evidence="5 9" id="KW-0812">Transmembrane</keyword>
<keyword evidence="3" id="KW-1003">Cell membrane</keyword>
<keyword evidence="2 9" id="KW-0813">Transport</keyword>
<dbReference type="Pfam" id="PF04290">
    <property type="entry name" value="DctQ"/>
    <property type="match status" value="1"/>
</dbReference>
<evidence type="ECO:0000256" key="1">
    <source>
        <dbReference type="ARBA" id="ARBA00004429"/>
    </source>
</evidence>
<evidence type="ECO:0000256" key="6">
    <source>
        <dbReference type="ARBA" id="ARBA00022989"/>
    </source>
</evidence>
<evidence type="ECO:0000256" key="4">
    <source>
        <dbReference type="ARBA" id="ARBA00022519"/>
    </source>
</evidence>
<feature type="transmembrane region" description="Helical" evidence="9">
    <location>
        <begin position="58"/>
        <end position="75"/>
    </location>
</feature>
<dbReference type="PANTHER" id="PTHR35011">
    <property type="entry name" value="2,3-DIKETO-L-GULONATE TRAP TRANSPORTER SMALL PERMEASE PROTEIN YIAM"/>
    <property type="match status" value="1"/>
</dbReference>
<feature type="transmembrane region" description="Helical" evidence="9">
    <location>
        <begin position="25"/>
        <end position="46"/>
    </location>
</feature>
<evidence type="ECO:0000256" key="2">
    <source>
        <dbReference type="ARBA" id="ARBA00022448"/>
    </source>
</evidence>
<comment type="subcellular location">
    <subcellularLocation>
        <location evidence="1 9">Cell inner membrane</location>
        <topology evidence="1 9">Multi-pass membrane protein</topology>
    </subcellularLocation>
</comment>
<keyword evidence="4 9" id="KW-0997">Cell inner membrane</keyword>
<dbReference type="RefSeq" id="WP_349759046.1">
    <property type="nucleotide sequence ID" value="NZ_JBEGCI010000010.1"/>
</dbReference>
<evidence type="ECO:0000259" key="10">
    <source>
        <dbReference type="Pfam" id="PF04290"/>
    </source>
</evidence>
<protein>
    <recommendedName>
        <fullName evidence="9">TRAP transporter small permease protein</fullName>
    </recommendedName>
</protein>
<dbReference type="Proteomes" id="UP001472978">
    <property type="component" value="Unassembled WGS sequence"/>
</dbReference>
<accession>A0ABV1N9Z5</accession>